<reference evidence="3" key="2">
    <citation type="submission" date="2020-04" db="EMBL/GenBank/DDBJ databases">
        <authorList>
            <consortium name="NCBI Genome Project"/>
        </authorList>
    </citation>
    <scope>NUCLEOTIDE SEQUENCE</scope>
    <source>
        <strain evidence="3">CBS 342.82</strain>
    </source>
</reference>
<feature type="compositionally biased region" description="Low complexity" evidence="1">
    <location>
        <begin position="481"/>
        <end position="495"/>
    </location>
</feature>
<dbReference type="GeneID" id="54357810"/>
<evidence type="ECO:0000256" key="1">
    <source>
        <dbReference type="SAM" id="MobiDB-lite"/>
    </source>
</evidence>
<evidence type="ECO:0000313" key="2">
    <source>
        <dbReference type="Proteomes" id="UP000504637"/>
    </source>
</evidence>
<protein>
    <submittedName>
        <fullName evidence="3">Uncharacterized protein</fullName>
    </submittedName>
</protein>
<reference evidence="3" key="1">
    <citation type="submission" date="2020-01" db="EMBL/GenBank/DDBJ databases">
        <authorList>
            <consortium name="DOE Joint Genome Institute"/>
            <person name="Haridas S."/>
            <person name="Albert R."/>
            <person name="Binder M."/>
            <person name="Bloem J."/>
            <person name="Labutti K."/>
            <person name="Salamov A."/>
            <person name="Andreopoulos B."/>
            <person name="Baker S.E."/>
            <person name="Barry K."/>
            <person name="Bills G."/>
            <person name="Bluhm B.H."/>
            <person name="Cannon C."/>
            <person name="Castanera R."/>
            <person name="Culley D.E."/>
            <person name="Daum C."/>
            <person name="Ezra D."/>
            <person name="Gonzalez J.B."/>
            <person name="Henrissat B."/>
            <person name="Kuo A."/>
            <person name="Liang C."/>
            <person name="Lipzen A."/>
            <person name="Lutzoni F."/>
            <person name="Magnuson J."/>
            <person name="Mondo S."/>
            <person name="Nolan M."/>
            <person name="Ohm R."/>
            <person name="Pangilinan J."/>
            <person name="Park H.-J."/>
            <person name="Ramirez L."/>
            <person name="Alfaro M."/>
            <person name="Sun H."/>
            <person name="Tritt A."/>
            <person name="Yoshinaga Y."/>
            <person name="Zwiers L.-H."/>
            <person name="Turgeon B.G."/>
            <person name="Goodwin S.B."/>
            <person name="Spatafora J.W."/>
            <person name="Crous P.W."/>
            <person name="Grigoriev I.V."/>
        </authorList>
    </citation>
    <scope>NUCLEOTIDE SEQUENCE</scope>
    <source>
        <strain evidence="3">CBS 342.82</strain>
    </source>
</reference>
<feature type="compositionally biased region" description="Polar residues" evidence="1">
    <location>
        <begin position="411"/>
        <end position="429"/>
    </location>
</feature>
<dbReference type="Proteomes" id="UP000504637">
    <property type="component" value="Unplaced"/>
</dbReference>
<proteinExistence type="predicted"/>
<sequence>MFTNASINPAPSNFGQRPYRARGQPPTKRAKGNPIITRYPPPPGYQAPTQPLPSVAPSTWQPINHHETSYNATYPSDYPSATYDQSQPMLDASSTTLATTLHQHSHSVQTLPPTSLPCDEPAEWQDPLSASHMNSSAVWVPPTQFAGRKFRRQNSVPYLVVPSSGPLLDGNGELMSPLEAEDDSAAILEDDYDGECYFSRHPDEIDPNLSLGLIEWKAPQSTVLAIPTALELADLATPETAPMDLSEESDSVSHYFARSKKHEVLLGVRQTEAWHEMKDDLIFRQFSNFCSRLVSFAELQARYRRRYDQEWADGDHLSVYTQDFGYAQPPSREATPSVSDHMDIDETHVQPAHFRSQSMEPRSENPGHPVHTRPRPSHTRTQSVTHARTQQTNHSRAQSINHSRPQHMTHSRSNSTTSQRVGHTTTSKLTRPKPLPLVHDQAQEDILAALGVTGSAQQVYETPGPAFGPPPPEKGSKLHSRTNSMSSTHSNTSQTYRFPAQRGPSAPPTSQSSHTHDRWSSSTGSSFNAAAAPFATPTHTRVPAARGPDFSPITEDDFTPRPKYPPTMMANAQNRGGPGAETTRKRSYADSLLSGNGGSAADSARALDGEGEAFGEEDGGLRRRRDEAEEEEESATPKPRKQLRV</sequence>
<evidence type="ECO:0000313" key="3">
    <source>
        <dbReference type="RefSeq" id="XP_033458825.1"/>
    </source>
</evidence>
<feature type="region of interest" description="Disordered" evidence="1">
    <location>
        <begin position="1"/>
        <end position="45"/>
    </location>
</feature>
<dbReference type="AlphaFoldDB" id="A0A6J3M2Q8"/>
<dbReference type="RefSeq" id="XP_033458825.1">
    <property type="nucleotide sequence ID" value="XM_033600011.1"/>
</dbReference>
<feature type="compositionally biased region" description="Polar residues" evidence="1">
    <location>
        <begin position="1"/>
        <end position="15"/>
    </location>
</feature>
<feature type="compositionally biased region" description="Polar residues" evidence="1">
    <location>
        <begin position="379"/>
        <end position="403"/>
    </location>
</feature>
<organism evidence="3">
    <name type="scientific">Dissoconium aciculare CBS 342.82</name>
    <dbReference type="NCBI Taxonomy" id="1314786"/>
    <lineage>
        <taxon>Eukaryota</taxon>
        <taxon>Fungi</taxon>
        <taxon>Dikarya</taxon>
        <taxon>Ascomycota</taxon>
        <taxon>Pezizomycotina</taxon>
        <taxon>Dothideomycetes</taxon>
        <taxon>Dothideomycetidae</taxon>
        <taxon>Mycosphaerellales</taxon>
        <taxon>Dissoconiaceae</taxon>
        <taxon>Dissoconium</taxon>
    </lineage>
</organism>
<keyword evidence="2" id="KW-1185">Reference proteome</keyword>
<feature type="compositionally biased region" description="Acidic residues" evidence="1">
    <location>
        <begin position="609"/>
        <end position="618"/>
    </location>
</feature>
<accession>A0A6J3M2Q8</accession>
<dbReference type="OrthoDB" id="5431222at2759"/>
<feature type="region of interest" description="Disordered" evidence="1">
    <location>
        <begin position="353"/>
        <end position="436"/>
    </location>
</feature>
<feature type="compositionally biased region" description="Low complexity" evidence="1">
    <location>
        <begin position="525"/>
        <end position="538"/>
    </location>
</feature>
<name>A0A6J3M2Q8_9PEZI</name>
<reference evidence="3" key="3">
    <citation type="submission" date="2025-08" db="UniProtKB">
        <authorList>
            <consortium name="RefSeq"/>
        </authorList>
    </citation>
    <scope>IDENTIFICATION</scope>
    <source>
        <strain evidence="3">CBS 342.82</strain>
    </source>
</reference>
<feature type="region of interest" description="Disordered" evidence="1">
    <location>
        <begin position="459"/>
        <end position="645"/>
    </location>
</feature>
<gene>
    <name evidence="3" type="ORF">K489DRAFT_256736</name>
</gene>